<dbReference type="Proteomes" id="UP001075354">
    <property type="component" value="Chromosome 8"/>
</dbReference>
<dbReference type="PROSITE" id="PS51184">
    <property type="entry name" value="JMJC"/>
    <property type="match status" value="1"/>
</dbReference>
<dbReference type="PANTHER" id="PTHR12461:SF99">
    <property type="entry name" value="BIFUNCTIONAL PEPTIDASE AND (3S)-LYSYL HYDROXYLASE JMJD7"/>
    <property type="match status" value="1"/>
</dbReference>
<dbReference type="SUPFAM" id="SSF51197">
    <property type="entry name" value="Clavaminate synthase-like"/>
    <property type="match status" value="1"/>
</dbReference>
<protein>
    <recommendedName>
        <fullName evidence="1">JmjC domain-containing protein</fullName>
    </recommendedName>
</protein>
<dbReference type="SMART" id="SM00558">
    <property type="entry name" value="JmjC"/>
    <property type="match status" value="1"/>
</dbReference>
<dbReference type="InterPro" id="IPR014710">
    <property type="entry name" value="RmlC-like_jellyroll"/>
</dbReference>
<name>A0AAV7XKP3_9NEOP</name>
<evidence type="ECO:0000313" key="3">
    <source>
        <dbReference type="Proteomes" id="UP001075354"/>
    </source>
</evidence>
<dbReference type="PANTHER" id="PTHR12461">
    <property type="entry name" value="HYPOXIA-INDUCIBLE FACTOR 1 ALPHA INHIBITOR-RELATED"/>
    <property type="match status" value="1"/>
</dbReference>
<gene>
    <name evidence="2" type="ORF">ONE63_009858</name>
</gene>
<dbReference type="AlphaFoldDB" id="A0AAV7XKP3"/>
<dbReference type="Gene3D" id="2.60.120.10">
    <property type="entry name" value="Jelly Rolls"/>
    <property type="match status" value="1"/>
</dbReference>
<dbReference type="Pfam" id="PF13621">
    <property type="entry name" value="Cupin_8"/>
    <property type="match status" value="1"/>
</dbReference>
<feature type="domain" description="JmjC" evidence="1">
    <location>
        <begin position="28"/>
        <end position="220"/>
    </location>
</feature>
<comment type="caution">
    <text evidence="2">The sequence shown here is derived from an EMBL/GenBank/DDBJ whole genome shotgun (WGS) entry which is preliminary data.</text>
</comment>
<dbReference type="InterPro" id="IPR041667">
    <property type="entry name" value="Cupin_8"/>
</dbReference>
<dbReference type="InterPro" id="IPR003347">
    <property type="entry name" value="JmjC_dom"/>
</dbReference>
<accession>A0AAV7XKP3</accession>
<reference evidence="2" key="1">
    <citation type="submission" date="2022-12" db="EMBL/GenBank/DDBJ databases">
        <title>Chromosome-level genome assembly of the bean flower thrips Megalurothrips usitatus.</title>
        <authorList>
            <person name="Ma L."/>
            <person name="Liu Q."/>
            <person name="Li H."/>
            <person name="Cai W."/>
        </authorList>
    </citation>
    <scope>NUCLEOTIDE SEQUENCE</scope>
    <source>
        <strain evidence="2">Cailab_2022a</strain>
    </source>
</reference>
<keyword evidence="3" id="KW-1185">Reference proteome</keyword>
<evidence type="ECO:0000259" key="1">
    <source>
        <dbReference type="PROSITE" id="PS51184"/>
    </source>
</evidence>
<evidence type="ECO:0000313" key="2">
    <source>
        <dbReference type="EMBL" id="KAJ1525009.1"/>
    </source>
</evidence>
<organism evidence="2 3">
    <name type="scientific">Megalurothrips usitatus</name>
    <name type="common">bean blossom thrips</name>
    <dbReference type="NCBI Taxonomy" id="439358"/>
    <lineage>
        <taxon>Eukaryota</taxon>
        <taxon>Metazoa</taxon>
        <taxon>Ecdysozoa</taxon>
        <taxon>Arthropoda</taxon>
        <taxon>Hexapoda</taxon>
        <taxon>Insecta</taxon>
        <taxon>Pterygota</taxon>
        <taxon>Neoptera</taxon>
        <taxon>Paraneoptera</taxon>
        <taxon>Thysanoptera</taxon>
        <taxon>Terebrantia</taxon>
        <taxon>Thripoidea</taxon>
        <taxon>Thripidae</taxon>
        <taxon>Megalurothrips</taxon>
    </lineage>
</organism>
<sequence length="231" mass="27210">MPEERKMIFEHFWQALDHPEEYNGIFYMQRQNSNLTEDFPELLGDIDRHIPWASEAFGTLPDAVNFWVGDRRAVTSMHKDPYENIYCVVYGYKDFILHPPTDRPWIPYNQYPTATYREDSLGKFSIIPSNSEPISSTQSDSKEEKNVIPWISVDPLAPDFKKYPLYKNASPLHVRVNAGDALFLPSLWYHHVQQSHGCIAVNYWYDMQYDIKYVYHKFLETLVENKETSSK</sequence>
<proteinExistence type="predicted"/>
<dbReference type="EMBL" id="JAPTSV010000008">
    <property type="protein sequence ID" value="KAJ1525009.1"/>
    <property type="molecule type" value="Genomic_DNA"/>
</dbReference>